<dbReference type="OrthoDB" id="4137226at2759"/>
<dbReference type="Proteomes" id="UP000027920">
    <property type="component" value="Unassembled WGS sequence"/>
</dbReference>
<evidence type="ECO:0000259" key="1">
    <source>
        <dbReference type="Pfam" id="PF00135"/>
    </source>
</evidence>
<proteinExistence type="predicted"/>
<organism evidence="2 3">
    <name type="scientific">Exophiala aquamarina CBS 119918</name>
    <dbReference type="NCBI Taxonomy" id="1182545"/>
    <lineage>
        <taxon>Eukaryota</taxon>
        <taxon>Fungi</taxon>
        <taxon>Dikarya</taxon>
        <taxon>Ascomycota</taxon>
        <taxon>Pezizomycotina</taxon>
        <taxon>Eurotiomycetes</taxon>
        <taxon>Chaetothyriomycetidae</taxon>
        <taxon>Chaetothyriales</taxon>
        <taxon>Herpotrichiellaceae</taxon>
        <taxon>Exophiala</taxon>
    </lineage>
</organism>
<evidence type="ECO:0000313" key="3">
    <source>
        <dbReference type="Proteomes" id="UP000027920"/>
    </source>
</evidence>
<dbReference type="SUPFAM" id="SSF53474">
    <property type="entry name" value="alpha/beta-Hydrolases"/>
    <property type="match status" value="1"/>
</dbReference>
<dbReference type="Gene3D" id="3.40.50.1820">
    <property type="entry name" value="alpha/beta hydrolase"/>
    <property type="match status" value="1"/>
</dbReference>
<comment type="caution">
    <text evidence="2">The sequence shown here is derived from an EMBL/GenBank/DDBJ whole genome shotgun (WGS) entry which is preliminary data.</text>
</comment>
<sequence>MPMISVGVNYRVGMHGFLYSPEMETARYKPNNGLDDQRLALRWVQRNIAGFGGDPGRVTFIGESAGAASGCYHLHSKEALFHQYISMSGSSLLRPRRLELLEKSFKSIVSELGVSNAAPALQIEKLLEPGNANYLAKFARQYSVGPIVDGDIIPSVTTYQSLVNPADAFKMFPGINHCKRILVGGCQFDGMIWNSRLAGRTDVFPKTLAQHLDTILDPIDIQLAPAIISGYDLAVAATVNTPETTLAVLKLGNDICFAQATSTLAQTWAASGVPGSKAFLYHFNCPNPWDGPWKGEATHGLDIVFALQNYREHLSIGQRRSTERLAKDIITFVNGNEPWQGYDLDKPTSMIYFAEAEGWEDKSELVDERSLEHTRQRSVLHEVASKGALDKVMDAWQMFMRGP</sequence>
<dbReference type="AlphaFoldDB" id="A0A072P2K5"/>
<dbReference type="GeneID" id="25285387"/>
<accession>A0A072P2K5</accession>
<feature type="domain" description="Carboxylesterase type B" evidence="1">
    <location>
        <begin position="4"/>
        <end position="332"/>
    </location>
</feature>
<dbReference type="InterPro" id="IPR002018">
    <property type="entry name" value="CarbesteraseB"/>
</dbReference>
<dbReference type="HOGENOM" id="CLU_006586_14_4_1"/>
<dbReference type="Pfam" id="PF00135">
    <property type="entry name" value="COesterase"/>
    <property type="match status" value="1"/>
</dbReference>
<protein>
    <recommendedName>
        <fullName evidence="1">Carboxylesterase type B domain-containing protein</fullName>
    </recommendedName>
</protein>
<gene>
    <name evidence="2" type="ORF">A1O9_10483</name>
</gene>
<name>A0A072P2K5_9EURO</name>
<evidence type="ECO:0000313" key="2">
    <source>
        <dbReference type="EMBL" id="KEF53508.1"/>
    </source>
</evidence>
<dbReference type="STRING" id="1182545.A0A072P2K5"/>
<dbReference type="InterPro" id="IPR029058">
    <property type="entry name" value="AB_hydrolase_fold"/>
</dbReference>
<dbReference type="EMBL" id="AMGV01000013">
    <property type="protein sequence ID" value="KEF53508.1"/>
    <property type="molecule type" value="Genomic_DNA"/>
</dbReference>
<dbReference type="PANTHER" id="PTHR11559">
    <property type="entry name" value="CARBOXYLESTERASE"/>
    <property type="match status" value="1"/>
</dbReference>
<dbReference type="InterPro" id="IPR050309">
    <property type="entry name" value="Type-B_Carboxylest/Lipase"/>
</dbReference>
<dbReference type="VEuPathDB" id="FungiDB:A1O9_10483"/>
<keyword evidence="3" id="KW-1185">Reference proteome</keyword>
<dbReference type="RefSeq" id="XP_013256098.1">
    <property type="nucleotide sequence ID" value="XM_013400644.1"/>
</dbReference>
<reference evidence="2 3" key="1">
    <citation type="submission" date="2013-03" db="EMBL/GenBank/DDBJ databases">
        <title>The Genome Sequence of Exophiala aquamarina CBS 119918.</title>
        <authorList>
            <consortium name="The Broad Institute Genomics Platform"/>
            <person name="Cuomo C."/>
            <person name="de Hoog S."/>
            <person name="Gorbushina A."/>
            <person name="Walker B."/>
            <person name="Young S.K."/>
            <person name="Zeng Q."/>
            <person name="Gargeya S."/>
            <person name="Fitzgerald M."/>
            <person name="Haas B."/>
            <person name="Abouelleil A."/>
            <person name="Allen A.W."/>
            <person name="Alvarado L."/>
            <person name="Arachchi H.M."/>
            <person name="Berlin A.M."/>
            <person name="Chapman S.B."/>
            <person name="Gainer-Dewar J."/>
            <person name="Goldberg J."/>
            <person name="Griggs A."/>
            <person name="Gujja S."/>
            <person name="Hansen M."/>
            <person name="Howarth C."/>
            <person name="Imamovic A."/>
            <person name="Ireland A."/>
            <person name="Larimer J."/>
            <person name="McCowan C."/>
            <person name="Murphy C."/>
            <person name="Pearson M."/>
            <person name="Poon T.W."/>
            <person name="Priest M."/>
            <person name="Roberts A."/>
            <person name="Saif S."/>
            <person name="Shea T."/>
            <person name="Sisk P."/>
            <person name="Sykes S."/>
            <person name="Wortman J."/>
            <person name="Nusbaum C."/>
            <person name="Birren B."/>
        </authorList>
    </citation>
    <scope>NUCLEOTIDE SEQUENCE [LARGE SCALE GENOMIC DNA]</scope>
    <source>
        <strain evidence="2 3">CBS 119918</strain>
    </source>
</reference>